<dbReference type="AlphaFoldDB" id="A0A3D8IG87"/>
<reference evidence="1 2" key="1">
    <citation type="submission" date="2018-04" db="EMBL/GenBank/DDBJ databases">
        <title>Novel Campyloabacter and Helicobacter Species and Strains.</title>
        <authorList>
            <person name="Mannion A.J."/>
            <person name="Shen Z."/>
            <person name="Fox J.G."/>
        </authorList>
    </citation>
    <scope>NUCLEOTIDE SEQUENCE [LARGE SCALE GENOMIC DNA]</scope>
    <source>
        <strain evidence="1 2">MIT 17-337</strain>
    </source>
</reference>
<name>A0A3D8IG87_9HELI</name>
<proteinExistence type="predicted"/>
<comment type="caution">
    <text evidence="1">The sequence shown here is derived from an EMBL/GenBank/DDBJ whole genome shotgun (WGS) entry which is preliminary data.</text>
</comment>
<dbReference type="GO" id="GO:0002949">
    <property type="term" value="P:tRNA threonylcarbamoyladenosine modification"/>
    <property type="evidence" value="ECO:0007669"/>
    <property type="project" value="InterPro"/>
</dbReference>
<dbReference type="InterPro" id="IPR027417">
    <property type="entry name" value="P-loop_NTPase"/>
</dbReference>
<dbReference type="GO" id="GO:0016740">
    <property type="term" value="F:transferase activity"/>
    <property type="evidence" value="ECO:0007669"/>
    <property type="project" value="UniProtKB-KW"/>
</dbReference>
<evidence type="ECO:0000313" key="1">
    <source>
        <dbReference type="EMBL" id="RDU63581.1"/>
    </source>
</evidence>
<organism evidence="1 2">
    <name type="scientific">Helicobacter didelphidarum</name>
    <dbReference type="NCBI Taxonomy" id="2040648"/>
    <lineage>
        <taxon>Bacteria</taxon>
        <taxon>Pseudomonadati</taxon>
        <taxon>Campylobacterota</taxon>
        <taxon>Epsilonproteobacteria</taxon>
        <taxon>Campylobacterales</taxon>
        <taxon>Helicobacteraceae</taxon>
        <taxon>Helicobacter</taxon>
    </lineage>
</organism>
<accession>A0A3D8IG87</accession>
<dbReference type="Pfam" id="PF02367">
    <property type="entry name" value="TsaE"/>
    <property type="match status" value="1"/>
</dbReference>
<dbReference type="Proteomes" id="UP000256379">
    <property type="component" value="Unassembled WGS sequence"/>
</dbReference>
<keyword evidence="2" id="KW-1185">Reference proteome</keyword>
<sequence length="145" mass="16954">MRSLIRLECKKTTISEVIHYIDILRLPNSYTEPTHIFLLNAEVGGGKTYLVNEYVKTKGITESSSPSFAFIHEYEKKIFHYDLYLKNDIHAKTKLLESLILDGIHFVEWGDFFLLEKLQNLGFFVVLIQITNTQDNNARIYDFFV</sequence>
<dbReference type="EMBL" id="NXLQ01000023">
    <property type="protein sequence ID" value="RDU63581.1"/>
    <property type="molecule type" value="Genomic_DNA"/>
</dbReference>
<evidence type="ECO:0000313" key="2">
    <source>
        <dbReference type="Proteomes" id="UP000256379"/>
    </source>
</evidence>
<dbReference type="OrthoDB" id="9815896at2"/>
<dbReference type="RefSeq" id="WP_115543565.1">
    <property type="nucleotide sequence ID" value="NZ_NXLQ01000023.1"/>
</dbReference>
<keyword evidence="1" id="KW-0808">Transferase</keyword>
<dbReference type="InterPro" id="IPR003442">
    <property type="entry name" value="T6A_TsaE"/>
</dbReference>
<protein>
    <submittedName>
        <fullName evidence="1">tRNA (Adenosine(37)-N6)-threonylcarbamoyltransferase complex ATPase subunit type 1 TsaE</fullName>
    </submittedName>
</protein>
<gene>
    <name evidence="1" type="ORF">CQA53_08415</name>
</gene>
<dbReference type="Gene3D" id="3.40.50.300">
    <property type="entry name" value="P-loop containing nucleotide triphosphate hydrolases"/>
    <property type="match status" value="1"/>
</dbReference>